<organism evidence="3 4">
    <name type="scientific">Streptomyces misionensis</name>
    <dbReference type="NCBI Taxonomy" id="67331"/>
    <lineage>
        <taxon>Bacteria</taxon>
        <taxon>Bacillati</taxon>
        <taxon>Actinomycetota</taxon>
        <taxon>Actinomycetes</taxon>
        <taxon>Kitasatosporales</taxon>
        <taxon>Streptomycetaceae</taxon>
        <taxon>Streptomyces</taxon>
    </lineage>
</organism>
<reference evidence="3 4" key="1">
    <citation type="submission" date="2016-10" db="EMBL/GenBank/DDBJ databases">
        <authorList>
            <person name="de Groot N.N."/>
        </authorList>
    </citation>
    <scope>NUCLEOTIDE SEQUENCE [LARGE SCALE GENOMIC DNA]</scope>
    <source>
        <strain evidence="3 4">DSM 40306</strain>
    </source>
</reference>
<proteinExistence type="predicted"/>
<evidence type="ECO:0000313" key="4">
    <source>
        <dbReference type="Proteomes" id="UP000182375"/>
    </source>
</evidence>
<evidence type="ECO:0000256" key="1">
    <source>
        <dbReference type="SAM" id="MobiDB-lite"/>
    </source>
</evidence>
<feature type="region of interest" description="Disordered" evidence="1">
    <location>
        <begin position="1"/>
        <end position="28"/>
    </location>
</feature>
<gene>
    <name evidence="3" type="ORF">SAMN04490357_3776</name>
</gene>
<name>A0A1H4XSR2_9ACTN</name>
<dbReference type="EMBL" id="FNTD01000004">
    <property type="protein sequence ID" value="SED08772.1"/>
    <property type="molecule type" value="Genomic_DNA"/>
</dbReference>
<dbReference type="Proteomes" id="UP000182375">
    <property type="component" value="Unassembled WGS sequence"/>
</dbReference>
<accession>A0A1H4XSR2</accession>
<dbReference type="Pfam" id="PF03756">
    <property type="entry name" value="AfsA"/>
    <property type="match status" value="1"/>
</dbReference>
<protein>
    <submittedName>
        <fullName evidence="3">A-factor biosynthesis hotdog domain-containing protein</fullName>
    </submittedName>
</protein>
<dbReference type="RefSeq" id="WP_074992637.1">
    <property type="nucleotide sequence ID" value="NZ_FNTD01000004.1"/>
</dbReference>
<dbReference type="AlphaFoldDB" id="A0A1H4XSR2"/>
<evidence type="ECO:0000313" key="3">
    <source>
        <dbReference type="EMBL" id="SED08772.1"/>
    </source>
</evidence>
<feature type="compositionally biased region" description="Polar residues" evidence="1">
    <location>
        <begin position="1"/>
        <end position="15"/>
    </location>
</feature>
<evidence type="ECO:0000259" key="2">
    <source>
        <dbReference type="Pfam" id="PF03756"/>
    </source>
</evidence>
<sequence>MSVTSEEQRPATTVQAIPDDLADPASGLAPAGWRRRAEHRFEIDARYDSGDQPLVLAHAVRLAALAVAHEAYRVPRGHHCVFRSLSCAPAEPGPLALPRGTPITIGLDCLDPDLRRGQLVGAGFRGEVRTEDRSLGTGQVDFAFLSPAVYRFVRGTPGQAAPDAPPWTGSSAQEFRPRPDQLTFRGAPVDHIPGMTLAEALLEMVRDQTDGARVTHFSSTFTGYTVPDTPCSLRLRPADADGTRRYEVLAVQSGRTVCTGTAVVT</sequence>
<feature type="domain" description="A-factor biosynthesis hotdog" evidence="2">
    <location>
        <begin position="36"/>
        <end position="141"/>
    </location>
</feature>
<dbReference type="InterPro" id="IPR005509">
    <property type="entry name" value="AfsA_hotdog_dom"/>
</dbReference>
<dbReference type="GeneID" id="95512907"/>
<dbReference type="STRING" id="67331.SAMN04490357_3776"/>